<dbReference type="PANTHER" id="PTHR43562">
    <property type="entry name" value="NAPA-TYPE SODIUM/HYDROGEN ANTIPORTER"/>
    <property type="match status" value="1"/>
</dbReference>
<accession>A0ABY3PQM1</accession>
<keyword evidence="8" id="KW-0406">Ion transport</keyword>
<feature type="transmembrane region" description="Helical" evidence="11">
    <location>
        <begin position="115"/>
        <end position="133"/>
    </location>
</feature>
<feature type="transmembrane region" description="Helical" evidence="11">
    <location>
        <begin position="301"/>
        <end position="318"/>
    </location>
</feature>
<comment type="similarity">
    <text evidence="2">Belongs to the monovalent cation:proton antiporter 2 (CPA2) transporter (TC 2.A.37) family.</text>
</comment>
<keyword evidence="5 11" id="KW-0812">Transmembrane</keyword>
<evidence type="ECO:0000256" key="4">
    <source>
        <dbReference type="ARBA" id="ARBA00022449"/>
    </source>
</evidence>
<dbReference type="Gene3D" id="1.20.1530.20">
    <property type="match status" value="1"/>
</dbReference>
<feature type="transmembrane region" description="Helical" evidence="11">
    <location>
        <begin position="387"/>
        <end position="407"/>
    </location>
</feature>
<organism evidence="13 14">
    <name type="scientific">Gloeobacter morelensis MG652769</name>
    <dbReference type="NCBI Taxonomy" id="2781736"/>
    <lineage>
        <taxon>Bacteria</taxon>
        <taxon>Bacillati</taxon>
        <taxon>Cyanobacteriota</taxon>
        <taxon>Cyanophyceae</taxon>
        <taxon>Gloeobacterales</taxon>
        <taxon>Gloeobacteraceae</taxon>
        <taxon>Gloeobacter</taxon>
        <taxon>Gloeobacter morelensis</taxon>
    </lineage>
</organism>
<evidence type="ECO:0000313" key="14">
    <source>
        <dbReference type="Proteomes" id="UP001054846"/>
    </source>
</evidence>
<evidence type="ECO:0000256" key="8">
    <source>
        <dbReference type="ARBA" id="ARBA00023065"/>
    </source>
</evidence>
<dbReference type="PANTHER" id="PTHR43562:SF3">
    <property type="entry name" value="SODIUM ION_PROTON EXCHANGER (EUROFUNG)"/>
    <property type="match status" value="1"/>
</dbReference>
<evidence type="ECO:0000256" key="3">
    <source>
        <dbReference type="ARBA" id="ARBA00022448"/>
    </source>
</evidence>
<feature type="transmembrane region" description="Helical" evidence="11">
    <location>
        <begin position="254"/>
        <end position="281"/>
    </location>
</feature>
<comment type="subcellular location">
    <subcellularLocation>
        <location evidence="1">Membrane</location>
        <topology evidence="1">Multi-pass membrane protein</topology>
    </subcellularLocation>
</comment>
<evidence type="ECO:0000256" key="1">
    <source>
        <dbReference type="ARBA" id="ARBA00004141"/>
    </source>
</evidence>
<keyword evidence="4" id="KW-0050">Antiport</keyword>
<feature type="transmembrane region" description="Helical" evidence="11">
    <location>
        <begin position="178"/>
        <end position="202"/>
    </location>
</feature>
<dbReference type="InterPro" id="IPR006153">
    <property type="entry name" value="Cation/H_exchanger_TM"/>
</dbReference>
<feature type="domain" description="Cation/H+ exchanger transmembrane" evidence="12">
    <location>
        <begin position="48"/>
        <end position="407"/>
    </location>
</feature>
<keyword evidence="10" id="KW-0739">Sodium transport</keyword>
<name>A0ABY3PQM1_9CYAN</name>
<evidence type="ECO:0000256" key="7">
    <source>
        <dbReference type="ARBA" id="ARBA00023053"/>
    </source>
</evidence>
<keyword evidence="3" id="KW-0813">Transport</keyword>
<dbReference type="Pfam" id="PF00999">
    <property type="entry name" value="Na_H_Exchanger"/>
    <property type="match status" value="1"/>
</dbReference>
<evidence type="ECO:0000256" key="11">
    <source>
        <dbReference type="SAM" id="Phobius"/>
    </source>
</evidence>
<keyword evidence="9 11" id="KW-0472">Membrane</keyword>
<feature type="transmembrane region" description="Helical" evidence="11">
    <location>
        <begin position="29"/>
        <end position="48"/>
    </location>
</feature>
<evidence type="ECO:0000256" key="6">
    <source>
        <dbReference type="ARBA" id="ARBA00022989"/>
    </source>
</evidence>
<dbReference type="Proteomes" id="UP001054846">
    <property type="component" value="Chromosome"/>
</dbReference>
<evidence type="ECO:0000259" key="12">
    <source>
        <dbReference type="Pfam" id="PF00999"/>
    </source>
</evidence>
<feature type="transmembrane region" description="Helical" evidence="11">
    <location>
        <begin position="85"/>
        <end position="103"/>
    </location>
</feature>
<evidence type="ECO:0000256" key="9">
    <source>
        <dbReference type="ARBA" id="ARBA00023136"/>
    </source>
</evidence>
<keyword evidence="14" id="KW-1185">Reference proteome</keyword>
<feature type="transmembrane region" description="Helical" evidence="11">
    <location>
        <begin position="325"/>
        <end position="347"/>
    </location>
</feature>
<reference evidence="13 14" key="1">
    <citation type="journal article" date="2021" name="Genome Biol. Evol.">
        <title>Complete Genome Sequencing of a Novel Gloeobacter Species from a Waterfall Cave in Mexico.</title>
        <authorList>
            <person name="Saw J.H."/>
            <person name="Cardona T."/>
            <person name="Montejano G."/>
        </authorList>
    </citation>
    <scope>NUCLEOTIDE SEQUENCE [LARGE SCALE GENOMIC DNA]</scope>
    <source>
        <strain evidence="13">MG652769</strain>
    </source>
</reference>
<protein>
    <submittedName>
        <fullName evidence="13">Cation:proton antiporter</fullName>
    </submittedName>
</protein>
<keyword evidence="6 11" id="KW-1133">Transmembrane helix</keyword>
<keyword evidence="7" id="KW-0915">Sodium</keyword>
<dbReference type="EMBL" id="CP063845">
    <property type="protein sequence ID" value="UFP95722.1"/>
    <property type="molecule type" value="Genomic_DNA"/>
</dbReference>
<evidence type="ECO:0000256" key="10">
    <source>
        <dbReference type="ARBA" id="ARBA00023201"/>
    </source>
</evidence>
<evidence type="ECO:0000313" key="13">
    <source>
        <dbReference type="EMBL" id="UFP95722.1"/>
    </source>
</evidence>
<sequence length="419" mass="42763">MSTGATQRSYAMFYPLIAASAPGALPEGLLSLGQLLASLIVIYVASKLGGELALRLKQPAVLGELVAGLAVGVSGLKLIDPTQPVLLLLAQVGVTLLLFEIGLESDLRGLLKLGPQAVAVAAVGMVVPFALGYGVMKFVGAGELLAIFVGASSTATSIGISAKVLSDLGYLKRTEGQIILGAAVLDDILGVIVLSVVAGIAQGGSLELGEVARIVFSSLGFLVGAIVIGNRFMPVFLGIVRRLRTRGELLTASLVFAFALAYLAELLGSAAIIGAFAAGLVLAETDKRHDLEAQLRPVTDFFLPIFFITVGAGVNLALLGNQQALLLAGGLSVTAVLGKLVCGWAAFGVKANKFAIGAGMVPRGEVGLVFASVGLASGVLTGVNHTAVVIMVILTTFFGPLLLGLLLRREPVALTVGSS</sequence>
<feature type="transmembrane region" description="Helical" evidence="11">
    <location>
        <begin position="214"/>
        <end position="233"/>
    </location>
</feature>
<dbReference type="InterPro" id="IPR038770">
    <property type="entry name" value="Na+/solute_symporter_sf"/>
</dbReference>
<gene>
    <name evidence="13" type="ORF">ISF26_05670</name>
</gene>
<evidence type="ECO:0000256" key="5">
    <source>
        <dbReference type="ARBA" id="ARBA00022692"/>
    </source>
</evidence>
<proteinExistence type="inferred from homology"/>
<feature type="transmembrane region" description="Helical" evidence="11">
    <location>
        <begin position="60"/>
        <end position="79"/>
    </location>
</feature>
<evidence type="ECO:0000256" key="2">
    <source>
        <dbReference type="ARBA" id="ARBA00005551"/>
    </source>
</evidence>